<sequence length="184" mass="21292">MPTTTPAWINKIKIVNPTTTASTTTSSTSTTSWTTTTTEINRPKVPLQLSPRLPRIDEPEKIPDEAIMKSGKSKKPVPKLSEQDNTTKMRQFKMPNESDEEKSLEKETDDLNLNQEVMNKQNSEIDDTINVKLQYLETNIHQQFTELWNYICHLHNSQIELMKQNIHQNPTMAVRSWLQRQDIT</sequence>
<reference evidence="2" key="1">
    <citation type="submission" date="2022-11" db="UniProtKB">
        <authorList>
            <consortium name="WormBaseParasite"/>
        </authorList>
    </citation>
    <scope>IDENTIFICATION</scope>
</reference>
<evidence type="ECO:0000313" key="1">
    <source>
        <dbReference type="Proteomes" id="UP000887576"/>
    </source>
</evidence>
<dbReference type="Proteomes" id="UP000887576">
    <property type="component" value="Unplaced"/>
</dbReference>
<name>A0AC34QDZ7_9BILA</name>
<proteinExistence type="predicted"/>
<organism evidence="1 2">
    <name type="scientific">Panagrolaimus sp. JU765</name>
    <dbReference type="NCBI Taxonomy" id="591449"/>
    <lineage>
        <taxon>Eukaryota</taxon>
        <taxon>Metazoa</taxon>
        <taxon>Ecdysozoa</taxon>
        <taxon>Nematoda</taxon>
        <taxon>Chromadorea</taxon>
        <taxon>Rhabditida</taxon>
        <taxon>Tylenchina</taxon>
        <taxon>Panagrolaimomorpha</taxon>
        <taxon>Panagrolaimoidea</taxon>
        <taxon>Panagrolaimidae</taxon>
        <taxon>Panagrolaimus</taxon>
    </lineage>
</organism>
<dbReference type="WBParaSite" id="JU765_v2.g15412.t1">
    <property type="protein sequence ID" value="JU765_v2.g15412.t1"/>
    <property type="gene ID" value="JU765_v2.g15412"/>
</dbReference>
<protein>
    <submittedName>
        <fullName evidence="2">Uncharacterized protein</fullName>
    </submittedName>
</protein>
<accession>A0AC34QDZ7</accession>
<evidence type="ECO:0000313" key="2">
    <source>
        <dbReference type="WBParaSite" id="JU765_v2.g15412.t1"/>
    </source>
</evidence>